<dbReference type="GO" id="GO:0005509">
    <property type="term" value="F:calcium ion binding"/>
    <property type="evidence" value="ECO:0007669"/>
    <property type="project" value="InterPro"/>
</dbReference>
<evidence type="ECO:0000313" key="8">
    <source>
        <dbReference type="EMBL" id="CAB3258021.1"/>
    </source>
</evidence>
<dbReference type="FunFam" id="1.10.238.10:FF:000009">
    <property type="entry name" value="Visinin-like protein 1"/>
    <property type="match status" value="1"/>
</dbReference>
<dbReference type="PANTHER" id="PTHR23055">
    <property type="entry name" value="CALCIUM BINDING PROTEINS"/>
    <property type="match status" value="1"/>
</dbReference>
<name>A0A6F9DGA5_9ASCI</name>
<feature type="region of interest" description="Disordered" evidence="6">
    <location>
        <begin position="1"/>
        <end position="42"/>
    </location>
</feature>
<dbReference type="GO" id="GO:0015459">
    <property type="term" value="F:potassium channel regulator activity"/>
    <property type="evidence" value="ECO:0007669"/>
    <property type="project" value="TreeGrafter"/>
</dbReference>
<dbReference type="SMART" id="SM00054">
    <property type="entry name" value="EFh"/>
    <property type="match status" value="3"/>
</dbReference>
<dbReference type="InterPro" id="IPR002048">
    <property type="entry name" value="EF_hand_dom"/>
</dbReference>
<dbReference type="InterPro" id="IPR018247">
    <property type="entry name" value="EF_Hand_1_Ca_BS"/>
</dbReference>
<dbReference type="Pfam" id="PF13833">
    <property type="entry name" value="EF-hand_8"/>
    <property type="match status" value="1"/>
</dbReference>
<dbReference type="EMBL" id="LR786131">
    <property type="protein sequence ID" value="CAB3258021.1"/>
    <property type="molecule type" value="mRNA"/>
</dbReference>
<protein>
    <submittedName>
        <fullName evidence="8">Calsenilin</fullName>
    </submittedName>
</protein>
<proteinExistence type="evidence at transcript level"/>
<gene>
    <name evidence="8" type="primary">Kcnip3</name>
</gene>
<dbReference type="GO" id="GO:0008076">
    <property type="term" value="C:voltage-gated potassium channel complex"/>
    <property type="evidence" value="ECO:0007669"/>
    <property type="project" value="TreeGrafter"/>
</dbReference>
<evidence type="ECO:0000256" key="1">
    <source>
        <dbReference type="ARBA" id="ARBA00006049"/>
    </source>
</evidence>
<feature type="domain" description="EF-hand" evidence="7">
    <location>
        <begin position="307"/>
        <end position="342"/>
    </location>
</feature>
<reference evidence="8" key="1">
    <citation type="submission" date="2020-04" db="EMBL/GenBank/DDBJ databases">
        <authorList>
            <person name="Neveu A P."/>
        </authorList>
    </citation>
    <scope>NUCLEOTIDE SEQUENCE</scope>
    <source>
        <tissue evidence="8">Whole embryo</tissue>
    </source>
</reference>
<evidence type="ECO:0000259" key="7">
    <source>
        <dbReference type="PROSITE" id="PS50222"/>
    </source>
</evidence>
<keyword evidence="4" id="KW-0677">Repeat</keyword>
<evidence type="ECO:0000256" key="3">
    <source>
        <dbReference type="ARBA" id="ARBA00022723"/>
    </source>
</evidence>
<sequence>MTSKLNSFNIHQHRNNASKSRESIVMSCKSRSQLSSESGEEDRIIRGGETAMFLRGSIDHDCLVPNAQPLAVSRRSISGGCDTRVFYQAGSSGISACGSQHPLSPVFSTGMRDTSGIASLAPVERKWERYRPWRQSLVSYAVRVGQRIVALLEGKKANAEGTEVERTVVRYMPESIDKLLSITGFDKNELKTLYRNFKNECPTGVVNEEKFKSIYCQFFPNGDADMYAHHVFRAFDQQEEGYVNFEEFAIGLSSLLRGSLADRLHWTFRLYDINHDGFITKEEMIDILKSIYLMLGKFVDPAVTEESYIVHAEKIFTQLDLNQDGIVTMDEFCETCAKDESIIHSMSIFDKAM</sequence>
<organism evidence="8">
    <name type="scientific">Phallusia mammillata</name>
    <dbReference type="NCBI Taxonomy" id="59560"/>
    <lineage>
        <taxon>Eukaryota</taxon>
        <taxon>Metazoa</taxon>
        <taxon>Chordata</taxon>
        <taxon>Tunicata</taxon>
        <taxon>Ascidiacea</taxon>
        <taxon>Phlebobranchia</taxon>
        <taxon>Ascidiidae</taxon>
        <taxon>Phallusia</taxon>
    </lineage>
</organism>
<dbReference type="PROSITE" id="PS00018">
    <property type="entry name" value="EF_HAND_1"/>
    <property type="match status" value="2"/>
</dbReference>
<evidence type="ECO:0000256" key="6">
    <source>
        <dbReference type="SAM" id="MobiDB-lite"/>
    </source>
</evidence>
<keyword evidence="5" id="KW-0106">Calcium</keyword>
<dbReference type="Gene3D" id="1.10.238.10">
    <property type="entry name" value="EF-hand"/>
    <property type="match status" value="1"/>
</dbReference>
<keyword evidence="2" id="KW-0449">Lipoprotein</keyword>
<dbReference type="SUPFAM" id="SSF47473">
    <property type="entry name" value="EF-hand"/>
    <property type="match status" value="1"/>
</dbReference>
<feature type="compositionally biased region" description="Polar residues" evidence="6">
    <location>
        <begin position="1"/>
        <end position="10"/>
    </location>
</feature>
<evidence type="ECO:0000256" key="4">
    <source>
        <dbReference type="ARBA" id="ARBA00022737"/>
    </source>
</evidence>
<dbReference type="GO" id="GO:1901379">
    <property type="term" value="P:regulation of potassium ion transmembrane transport"/>
    <property type="evidence" value="ECO:0007669"/>
    <property type="project" value="TreeGrafter"/>
</dbReference>
<keyword evidence="2" id="KW-0519">Myristate</keyword>
<feature type="domain" description="EF-hand" evidence="7">
    <location>
        <begin position="223"/>
        <end position="258"/>
    </location>
</feature>
<dbReference type="InterPro" id="IPR028846">
    <property type="entry name" value="Recoverin"/>
</dbReference>
<accession>A0A6F9DGA5</accession>
<dbReference type="Pfam" id="PF13499">
    <property type="entry name" value="EF-hand_7"/>
    <property type="match status" value="1"/>
</dbReference>
<dbReference type="CDD" id="cd00051">
    <property type="entry name" value="EFh"/>
    <property type="match status" value="2"/>
</dbReference>
<keyword evidence="3" id="KW-0479">Metal-binding</keyword>
<dbReference type="PROSITE" id="PS50222">
    <property type="entry name" value="EF_HAND_2"/>
    <property type="match status" value="3"/>
</dbReference>
<evidence type="ECO:0000256" key="2">
    <source>
        <dbReference type="ARBA" id="ARBA00022707"/>
    </source>
</evidence>
<dbReference type="AlphaFoldDB" id="A0A6F9DGA5"/>
<evidence type="ECO:0000256" key="5">
    <source>
        <dbReference type="ARBA" id="ARBA00022837"/>
    </source>
</evidence>
<dbReference type="PRINTS" id="PR00450">
    <property type="entry name" value="RECOVERIN"/>
</dbReference>
<dbReference type="PANTHER" id="PTHR23055:SF167">
    <property type="entry name" value="EF-HAND DOMAIN-CONTAINING PROTEIN"/>
    <property type="match status" value="1"/>
</dbReference>
<dbReference type="InterPro" id="IPR011992">
    <property type="entry name" value="EF-hand-dom_pair"/>
</dbReference>
<feature type="domain" description="EF-hand" evidence="7">
    <location>
        <begin position="259"/>
        <end position="294"/>
    </location>
</feature>
<comment type="similarity">
    <text evidence="1">Belongs to the recoverin family.</text>
</comment>